<evidence type="ECO:0000313" key="2">
    <source>
        <dbReference type="Proteomes" id="UP000324222"/>
    </source>
</evidence>
<evidence type="ECO:0000313" key="1">
    <source>
        <dbReference type="EMBL" id="MPC72372.1"/>
    </source>
</evidence>
<keyword evidence="2" id="KW-1185">Reference proteome</keyword>
<dbReference type="EMBL" id="VSRR010034623">
    <property type="protein sequence ID" value="MPC72372.1"/>
    <property type="molecule type" value="Genomic_DNA"/>
</dbReference>
<comment type="caution">
    <text evidence="1">The sequence shown here is derived from an EMBL/GenBank/DDBJ whole genome shotgun (WGS) entry which is preliminary data.</text>
</comment>
<proteinExistence type="predicted"/>
<name>A0A5B7HM59_PORTR</name>
<protein>
    <submittedName>
        <fullName evidence="1">Uncharacterized protein</fullName>
    </submittedName>
</protein>
<reference evidence="1 2" key="1">
    <citation type="submission" date="2019-05" db="EMBL/GenBank/DDBJ databases">
        <title>Another draft genome of Portunus trituberculatus and its Hox gene families provides insights of decapod evolution.</title>
        <authorList>
            <person name="Jeong J.-H."/>
            <person name="Song I."/>
            <person name="Kim S."/>
            <person name="Choi T."/>
            <person name="Kim D."/>
            <person name="Ryu S."/>
            <person name="Kim W."/>
        </authorList>
    </citation>
    <scope>NUCLEOTIDE SEQUENCE [LARGE SCALE GENOMIC DNA]</scope>
    <source>
        <tissue evidence="1">Muscle</tissue>
    </source>
</reference>
<sequence>MISPILNIFSPHQSTQSLPSRYITTEARISQPFTQELPKCLCSLSTTTTTSITITIAAKTATAAASCHQEHC</sequence>
<dbReference type="Proteomes" id="UP000324222">
    <property type="component" value="Unassembled WGS sequence"/>
</dbReference>
<dbReference type="AlphaFoldDB" id="A0A5B7HM59"/>
<gene>
    <name evidence="1" type="ORF">E2C01_066676</name>
</gene>
<organism evidence="1 2">
    <name type="scientific">Portunus trituberculatus</name>
    <name type="common">Swimming crab</name>
    <name type="synonym">Neptunus trituberculatus</name>
    <dbReference type="NCBI Taxonomy" id="210409"/>
    <lineage>
        <taxon>Eukaryota</taxon>
        <taxon>Metazoa</taxon>
        <taxon>Ecdysozoa</taxon>
        <taxon>Arthropoda</taxon>
        <taxon>Crustacea</taxon>
        <taxon>Multicrustacea</taxon>
        <taxon>Malacostraca</taxon>
        <taxon>Eumalacostraca</taxon>
        <taxon>Eucarida</taxon>
        <taxon>Decapoda</taxon>
        <taxon>Pleocyemata</taxon>
        <taxon>Brachyura</taxon>
        <taxon>Eubrachyura</taxon>
        <taxon>Portunoidea</taxon>
        <taxon>Portunidae</taxon>
        <taxon>Portuninae</taxon>
        <taxon>Portunus</taxon>
    </lineage>
</organism>
<accession>A0A5B7HM59</accession>